<reference evidence="4 5" key="1">
    <citation type="submission" date="2018-08" db="EMBL/GenBank/DDBJ databases">
        <title>Genome analysis of the thermophilic bacterium of the candidate phylum Aminicenantes from deep subsurface aquifer revealed its physiology and ecological role.</title>
        <authorList>
            <person name="Kadnikov V.V."/>
            <person name="Mardanov A.V."/>
            <person name="Beletsky A.V."/>
            <person name="Karnachuk O.V."/>
            <person name="Ravin N.V."/>
        </authorList>
    </citation>
    <scope>NUCLEOTIDE SEQUENCE [LARGE SCALE GENOMIC DNA]</scope>
    <source>
        <strain evidence="4">BY38</strain>
    </source>
</reference>
<sequence length="671" mass="73799">MAESKKPDLRIGVDSGGTFTDFVIHSAGQLTVRKVPSTPADPSDAILQGLSDFLPANHTLIIHGTTVGTNALLEKKGGRIAFITTAGFEDIIFIGRQTRKHLYSLKGEERSHIISPRLCFGLEERIQAGGRVEKPLRKKDLDRIIEILKKEKVEAVALCLLHSYANPAHEQVVAEKLRQAGFKVSPSSTLLPEYREYERASTTVINAYLLPVMDRYLGELQGKLKGAQLKIMQSNEGYISAEKARQEPIKTILSGPTGGVVGALHLARAAGFRKVISFDMGGTSTDVSLIDGRIKRSTENLVGDFPVRLPMVDVHSVGAGGGSVIYVDKGGLLRVGPQSVGANPGPACYGQGDIPSVTDANLCLGRLDPEFFLGGRMKIFPERSHRALENVARKIGRSLIETALGVVAIANASMEKAIRVISVERGYDPRQFSLVSFGGAGGLHAVEMAEHLMIPRVIIPRFAGVLSALGLLLADSVKDYSRSFIRLAQKTDPQELERAFAEMTEQALAEMAEDGFGPEDLLVERQLDLRYLGQSHELTIPYRPGAFHNFSYLNEFHRQHRRLFSYYHQHRPVEIVNLRVRALARAQKIKLKSGESCPDVPGSARIKKQWLYYGREKYRVEVIDRSRLLAGNRLPGPVLIVDAESTTFVPPGYAATTDRFLNLIIEKAGRA</sequence>
<dbReference type="EMBL" id="QUAH01000005">
    <property type="protein sequence ID" value="RFT16052.1"/>
    <property type="molecule type" value="Genomic_DNA"/>
</dbReference>
<evidence type="ECO:0000259" key="1">
    <source>
        <dbReference type="Pfam" id="PF01968"/>
    </source>
</evidence>
<feature type="domain" description="Hydantoinase A/oxoprolinase" evidence="1">
    <location>
        <begin position="199"/>
        <end position="479"/>
    </location>
</feature>
<accession>A0A3E2BN28</accession>
<dbReference type="Proteomes" id="UP000257323">
    <property type="component" value="Unassembled WGS sequence"/>
</dbReference>
<dbReference type="GO" id="GO:0017168">
    <property type="term" value="F:5-oxoprolinase (ATP-hydrolyzing) activity"/>
    <property type="evidence" value="ECO:0007669"/>
    <property type="project" value="TreeGrafter"/>
</dbReference>
<evidence type="ECO:0000259" key="3">
    <source>
        <dbReference type="Pfam" id="PF19278"/>
    </source>
</evidence>
<dbReference type="Pfam" id="PF05378">
    <property type="entry name" value="Hydant_A_N"/>
    <property type="match status" value="1"/>
</dbReference>
<proteinExistence type="predicted"/>
<dbReference type="InterPro" id="IPR049517">
    <property type="entry name" value="ACX-like_C"/>
</dbReference>
<dbReference type="AlphaFoldDB" id="A0A3E2BN28"/>
<evidence type="ECO:0000313" key="4">
    <source>
        <dbReference type="EMBL" id="RFT16052.1"/>
    </source>
</evidence>
<dbReference type="Pfam" id="PF01968">
    <property type="entry name" value="Hydantoinase_A"/>
    <property type="match status" value="1"/>
</dbReference>
<dbReference type="PANTHER" id="PTHR11365:SF23">
    <property type="entry name" value="HYPOTHETICAL 5-OXOPROLINASE (EUROFUNG)-RELATED"/>
    <property type="match status" value="1"/>
</dbReference>
<dbReference type="InterPro" id="IPR045079">
    <property type="entry name" value="Oxoprolinase-like"/>
</dbReference>
<evidence type="ECO:0000259" key="2">
    <source>
        <dbReference type="Pfam" id="PF05378"/>
    </source>
</evidence>
<feature type="domain" description="Acetophenone carboxylase-like C-terminal" evidence="3">
    <location>
        <begin position="493"/>
        <end position="660"/>
    </location>
</feature>
<dbReference type="GO" id="GO:0006749">
    <property type="term" value="P:glutathione metabolic process"/>
    <property type="evidence" value="ECO:0007669"/>
    <property type="project" value="TreeGrafter"/>
</dbReference>
<protein>
    <submittedName>
        <fullName evidence="4">N-methylhydantoinase A</fullName>
    </submittedName>
</protein>
<evidence type="ECO:0000313" key="5">
    <source>
        <dbReference type="Proteomes" id="UP000257323"/>
    </source>
</evidence>
<dbReference type="Pfam" id="PF19278">
    <property type="entry name" value="Hydant_A_C"/>
    <property type="match status" value="1"/>
</dbReference>
<dbReference type="GO" id="GO:0005829">
    <property type="term" value="C:cytosol"/>
    <property type="evidence" value="ECO:0007669"/>
    <property type="project" value="TreeGrafter"/>
</dbReference>
<name>A0A3E2BN28_9BACT</name>
<gene>
    <name evidence="4" type="ORF">OP8BY_2058</name>
</gene>
<dbReference type="InterPro" id="IPR008040">
    <property type="entry name" value="Hydant_A_N"/>
</dbReference>
<organism evidence="4 5">
    <name type="scientific">Candidatus Saccharicenans subterraneus</name>
    <dbReference type="NCBI Taxonomy" id="2508984"/>
    <lineage>
        <taxon>Bacteria</taxon>
        <taxon>Candidatus Aminicenantota</taxon>
        <taxon>Candidatus Aminicenantia</taxon>
        <taxon>Candidatus Aminicenantales</taxon>
        <taxon>Candidatus Saccharicenantaceae</taxon>
        <taxon>Candidatus Saccharicenans</taxon>
    </lineage>
</organism>
<dbReference type="InterPro" id="IPR002821">
    <property type="entry name" value="Hydantoinase_A"/>
</dbReference>
<dbReference type="PANTHER" id="PTHR11365">
    <property type="entry name" value="5-OXOPROLINASE RELATED"/>
    <property type="match status" value="1"/>
</dbReference>
<feature type="domain" description="Hydantoinase/oxoprolinase N-terminal" evidence="2">
    <location>
        <begin position="10"/>
        <end position="180"/>
    </location>
</feature>
<comment type="caution">
    <text evidence="4">The sequence shown here is derived from an EMBL/GenBank/DDBJ whole genome shotgun (WGS) entry which is preliminary data.</text>
</comment>